<evidence type="ECO:0000313" key="3">
    <source>
        <dbReference type="Proteomes" id="UP001147746"/>
    </source>
</evidence>
<dbReference type="Pfam" id="PF09995">
    <property type="entry name" value="MPAB_Lcp_cat"/>
    <property type="match status" value="1"/>
</dbReference>
<dbReference type="EMBL" id="JAPZBO010000004">
    <property type="protein sequence ID" value="KAJ5318206.1"/>
    <property type="molecule type" value="Genomic_DNA"/>
</dbReference>
<dbReference type="Proteomes" id="UP001147746">
    <property type="component" value="Unassembled WGS sequence"/>
</dbReference>
<evidence type="ECO:0000259" key="1">
    <source>
        <dbReference type="Pfam" id="PF09995"/>
    </source>
</evidence>
<feature type="domain" description="ER-bound oxygenase mpaB/mpaB'/Rubber oxygenase catalytic" evidence="1">
    <location>
        <begin position="13"/>
        <end position="232"/>
    </location>
</feature>
<name>A0A9W9U5S1_9EURO</name>
<accession>A0A9W9U5S1</accession>
<dbReference type="InterPro" id="IPR018713">
    <property type="entry name" value="MPAB/Lcp_cat_dom"/>
</dbReference>
<sequence length="274" mass="31167">MDFPQDKPSNIIREGVCLLGGVVAVLMQVAHPKLALAASEHSNFHEDVWARIDSTVTYVYVALLGTAEEGEILAKSVKARHRSVTGGEKELSYAASHADLLLWVNATVYSGMINVHERVFGTMDTDMADRVLQKFGRLGALLTVDEDPWEWPDSREKFTDYWHKMCTSLAIHPTESKKLQATFFNIQKHVPWPSKILFVVAMPFLRAFATMSLPDQIRKQYDLKPTRSTRALDSVVGFLMRKVYPHLPFRLRQWPSEYMLGRARSRKSFQQGGN</sequence>
<dbReference type="PANTHER" id="PTHR36151">
    <property type="entry name" value="BLR2777 PROTEIN"/>
    <property type="match status" value="1"/>
</dbReference>
<comment type="caution">
    <text evidence="2">The sequence shown here is derived from an EMBL/GenBank/DDBJ whole genome shotgun (WGS) entry which is preliminary data.</text>
</comment>
<keyword evidence="3" id="KW-1185">Reference proteome</keyword>
<organism evidence="2 3">
    <name type="scientific">Penicillium atrosanguineum</name>
    <dbReference type="NCBI Taxonomy" id="1132637"/>
    <lineage>
        <taxon>Eukaryota</taxon>
        <taxon>Fungi</taxon>
        <taxon>Dikarya</taxon>
        <taxon>Ascomycota</taxon>
        <taxon>Pezizomycotina</taxon>
        <taxon>Eurotiomycetes</taxon>
        <taxon>Eurotiomycetidae</taxon>
        <taxon>Eurotiales</taxon>
        <taxon>Aspergillaceae</taxon>
        <taxon>Penicillium</taxon>
    </lineage>
</organism>
<dbReference type="AlphaFoldDB" id="A0A9W9U5S1"/>
<reference evidence="2" key="2">
    <citation type="journal article" date="2023" name="IMA Fungus">
        <title>Comparative genomic study of the Penicillium genus elucidates a diverse pangenome and 15 lateral gene transfer events.</title>
        <authorList>
            <person name="Petersen C."/>
            <person name="Sorensen T."/>
            <person name="Nielsen M.R."/>
            <person name="Sondergaard T.E."/>
            <person name="Sorensen J.L."/>
            <person name="Fitzpatrick D.A."/>
            <person name="Frisvad J.C."/>
            <person name="Nielsen K.L."/>
        </authorList>
    </citation>
    <scope>NUCLEOTIDE SEQUENCE</scope>
    <source>
        <strain evidence="2">IBT 21472</strain>
    </source>
</reference>
<dbReference type="GO" id="GO:0016491">
    <property type="term" value="F:oxidoreductase activity"/>
    <property type="evidence" value="ECO:0007669"/>
    <property type="project" value="InterPro"/>
</dbReference>
<protein>
    <recommendedName>
        <fullName evidence="1">ER-bound oxygenase mpaB/mpaB'/Rubber oxygenase catalytic domain-containing protein</fullName>
    </recommendedName>
</protein>
<dbReference type="PANTHER" id="PTHR36151:SF3">
    <property type="entry name" value="ER-BOUND OXYGENASE MPAB_MPAB'_RUBBER OXYGENASE CATALYTIC DOMAIN-CONTAINING PROTEIN"/>
    <property type="match status" value="1"/>
</dbReference>
<gene>
    <name evidence="2" type="ORF">N7476_004626</name>
</gene>
<reference evidence="2" key="1">
    <citation type="submission" date="2022-12" db="EMBL/GenBank/DDBJ databases">
        <authorList>
            <person name="Petersen C."/>
        </authorList>
    </citation>
    <scope>NUCLEOTIDE SEQUENCE</scope>
    <source>
        <strain evidence="2">IBT 21472</strain>
    </source>
</reference>
<proteinExistence type="predicted"/>
<evidence type="ECO:0000313" key="2">
    <source>
        <dbReference type="EMBL" id="KAJ5318206.1"/>
    </source>
</evidence>